<dbReference type="Gene3D" id="2.40.340.10">
    <property type="entry name" value="MoeA, C-terminal, domain IV"/>
    <property type="match status" value="1"/>
</dbReference>
<reference evidence="9 10" key="1">
    <citation type="submission" date="2017-02" db="EMBL/GenBank/DDBJ databases">
        <title>Draft genome of Acidibacillus ferrooxidans Huett2.</title>
        <authorList>
            <person name="Schopf S."/>
        </authorList>
    </citation>
    <scope>NUCLEOTIDE SEQUENCE [LARGE SCALE GENOMIC DNA]</scope>
    <source>
        <strain evidence="9 10">Huett2</strain>
    </source>
</reference>
<dbReference type="UniPathway" id="UPA00344"/>
<dbReference type="InterPro" id="IPR036688">
    <property type="entry name" value="MoeA_C_domain_IV_sf"/>
</dbReference>
<dbReference type="InterPro" id="IPR036425">
    <property type="entry name" value="MoaB/Mog-like_dom_sf"/>
</dbReference>
<dbReference type="EC" id="2.10.1.1" evidence="3 7"/>
<dbReference type="CDD" id="cd00887">
    <property type="entry name" value="MoeA"/>
    <property type="match status" value="1"/>
</dbReference>
<dbReference type="Gene3D" id="3.90.105.10">
    <property type="entry name" value="Molybdopterin biosynthesis moea protein, domain 2"/>
    <property type="match status" value="1"/>
</dbReference>
<keyword evidence="7" id="KW-0479">Metal-binding</keyword>
<evidence type="ECO:0000256" key="5">
    <source>
        <dbReference type="ARBA" id="ARBA00022505"/>
    </source>
</evidence>
<gene>
    <name evidence="9" type="ORF">B2M26_01915</name>
</gene>
<protein>
    <recommendedName>
        <fullName evidence="4 7">Molybdopterin molybdenumtransferase</fullName>
        <ecNumber evidence="3 7">2.10.1.1</ecNumber>
    </recommendedName>
</protein>
<evidence type="ECO:0000256" key="7">
    <source>
        <dbReference type="RuleBase" id="RU365090"/>
    </source>
</evidence>
<dbReference type="NCBIfam" id="NF045515">
    <property type="entry name" value="Glp_gephyrin"/>
    <property type="match status" value="1"/>
</dbReference>
<sequence length="413" mass="43695">MEAFEMDTLISVDEALRRLLDATHPLAPEERLLEDALGLVTVESVRARTDSPPFARAMLDGFAVRAEDVAGATRDAPRTLRVLGTVGAGSGATRAIGQGEAVRTMTGAPMSPGADALLRIEYAQEFIEQGERVVHAYRSVPVDEAVQQRGDDLRAGEVALAAGTLLLPAQIGILASHGYRSIAVVRPPRVAVVATGSELLEAGEAPHPHALYNSNGPMLCALIRRVGGIAQVIPAVGDDLSLQQRVFSDALKDVDVLVTTGGVSVGDFDLTPSALEAIGVERLFWGVFMRPGTPVYAGMRGKQVILAFSGSPSAALVNAVVLGLPVLRRLAGQKDPAPALFARVTGATLRRRVKHSRFFRGQLTQRDAEWWIDLGTEQSSGSFSGFASVTALARVDADADVTDGALVPIFLLP</sequence>
<evidence type="ECO:0000256" key="4">
    <source>
        <dbReference type="ARBA" id="ARBA00021108"/>
    </source>
</evidence>
<evidence type="ECO:0000256" key="6">
    <source>
        <dbReference type="ARBA" id="ARBA00047317"/>
    </source>
</evidence>
<comment type="similarity">
    <text evidence="2 7">Belongs to the MoeA family.</text>
</comment>
<keyword evidence="10" id="KW-1185">Reference proteome</keyword>
<keyword evidence="7" id="KW-0460">Magnesium</keyword>
<dbReference type="Proteomes" id="UP000190229">
    <property type="component" value="Unassembled WGS sequence"/>
</dbReference>
<dbReference type="InterPro" id="IPR038987">
    <property type="entry name" value="MoeA-like"/>
</dbReference>
<dbReference type="SUPFAM" id="SSF53218">
    <property type="entry name" value="Molybdenum cofactor biosynthesis proteins"/>
    <property type="match status" value="1"/>
</dbReference>
<keyword evidence="5 7" id="KW-0500">Molybdenum</keyword>
<dbReference type="PANTHER" id="PTHR10192">
    <property type="entry name" value="MOLYBDOPTERIN BIOSYNTHESIS PROTEIN"/>
    <property type="match status" value="1"/>
</dbReference>
<dbReference type="EMBL" id="MWPS01000003">
    <property type="protein sequence ID" value="OPG17506.1"/>
    <property type="molecule type" value="Genomic_DNA"/>
</dbReference>
<dbReference type="GO" id="GO:0006777">
    <property type="term" value="P:Mo-molybdopterin cofactor biosynthetic process"/>
    <property type="evidence" value="ECO:0007669"/>
    <property type="project" value="UniProtKB-UniRule"/>
</dbReference>
<dbReference type="Pfam" id="PF00994">
    <property type="entry name" value="MoCF_biosynth"/>
    <property type="match status" value="1"/>
</dbReference>
<comment type="function">
    <text evidence="1 7">Catalyzes the insertion of molybdate into adenylated molybdopterin with the concomitant release of AMP.</text>
</comment>
<evidence type="ECO:0000256" key="3">
    <source>
        <dbReference type="ARBA" id="ARBA00013269"/>
    </source>
</evidence>
<evidence type="ECO:0000256" key="2">
    <source>
        <dbReference type="ARBA" id="ARBA00010763"/>
    </source>
</evidence>
<name>A0A1V4EX43_9BACL</name>
<dbReference type="SUPFAM" id="SSF63882">
    <property type="entry name" value="MoeA N-terminal region -like"/>
    <property type="match status" value="1"/>
</dbReference>
<evidence type="ECO:0000313" key="10">
    <source>
        <dbReference type="Proteomes" id="UP000190229"/>
    </source>
</evidence>
<dbReference type="InterPro" id="IPR005110">
    <property type="entry name" value="MoeA_linker/N"/>
</dbReference>
<dbReference type="Pfam" id="PF03453">
    <property type="entry name" value="MoeA_N"/>
    <property type="match status" value="1"/>
</dbReference>
<dbReference type="Gene3D" id="2.170.190.11">
    <property type="entry name" value="Molybdopterin biosynthesis moea protein, domain 3"/>
    <property type="match status" value="1"/>
</dbReference>
<comment type="catalytic activity">
    <reaction evidence="6">
        <text>adenylyl-molybdopterin + molybdate = Mo-molybdopterin + AMP + H(+)</text>
        <dbReference type="Rhea" id="RHEA:35047"/>
        <dbReference type="ChEBI" id="CHEBI:15378"/>
        <dbReference type="ChEBI" id="CHEBI:36264"/>
        <dbReference type="ChEBI" id="CHEBI:62727"/>
        <dbReference type="ChEBI" id="CHEBI:71302"/>
        <dbReference type="ChEBI" id="CHEBI:456215"/>
        <dbReference type="EC" id="2.10.1.1"/>
    </reaction>
</comment>
<organism evidence="9 10">
    <name type="scientific">Ferroacidibacillus organovorans</name>
    <dbReference type="NCBI Taxonomy" id="1765683"/>
    <lineage>
        <taxon>Bacteria</taxon>
        <taxon>Bacillati</taxon>
        <taxon>Bacillota</taxon>
        <taxon>Bacilli</taxon>
        <taxon>Bacillales</taxon>
        <taxon>Alicyclobacillaceae</taxon>
        <taxon>Ferroacidibacillus</taxon>
    </lineage>
</organism>
<evidence type="ECO:0000313" key="9">
    <source>
        <dbReference type="EMBL" id="OPG17506.1"/>
    </source>
</evidence>
<accession>A0A1V4EX43</accession>
<keyword evidence="7" id="KW-0808">Transferase</keyword>
<dbReference type="InterPro" id="IPR001453">
    <property type="entry name" value="MoaB/Mog_dom"/>
</dbReference>
<evidence type="ECO:0000256" key="1">
    <source>
        <dbReference type="ARBA" id="ARBA00002901"/>
    </source>
</evidence>
<dbReference type="NCBIfam" id="TIGR00177">
    <property type="entry name" value="molyb_syn"/>
    <property type="match status" value="1"/>
</dbReference>
<dbReference type="GO" id="GO:0061599">
    <property type="term" value="F:molybdopterin molybdotransferase activity"/>
    <property type="evidence" value="ECO:0007669"/>
    <property type="project" value="UniProtKB-UniRule"/>
</dbReference>
<evidence type="ECO:0000259" key="8">
    <source>
        <dbReference type="SMART" id="SM00852"/>
    </source>
</evidence>
<dbReference type="GO" id="GO:0046872">
    <property type="term" value="F:metal ion binding"/>
    <property type="evidence" value="ECO:0007669"/>
    <property type="project" value="UniProtKB-UniRule"/>
</dbReference>
<comment type="pathway">
    <text evidence="7">Cofactor biosynthesis; molybdopterin biosynthesis.</text>
</comment>
<feature type="domain" description="MoaB/Mog" evidence="8">
    <location>
        <begin position="191"/>
        <end position="329"/>
    </location>
</feature>
<dbReference type="SMART" id="SM00852">
    <property type="entry name" value="MoCF_biosynth"/>
    <property type="match status" value="1"/>
</dbReference>
<dbReference type="PANTHER" id="PTHR10192:SF5">
    <property type="entry name" value="GEPHYRIN"/>
    <property type="match status" value="1"/>
</dbReference>
<keyword evidence="7" id="KW-0501">Molybdenum cofactor biosynthesis</keyword>
<comment type="cofactor">
    <cofactor evidence="7">
        <name>Mg(2+)</name>
        <dbReference type="ChEBI" id="CHEBI:18420"/>
    </cofactor>
</comment>
<dbReference type="AlphaFoldDB" id="A0A1V4EX43"/>
<dbReference type="Gene3D" id="3.40.980.10">
    <property type="entry name" value="MoaB/Mog-like domain"/>
    <property type="match status" value="1"/>
</dbReference>
<dbReference type="InterPro" id="IPR036135">
    <property type="entry name" value="MoeA_linker/N_sf"/>
</dbReference>
<comment type="caution">
    <text evidence="9">The sequence shown here is derived from an EMBL/GenBank/DDBJ whole genome shotgun (WGS) entry which is preliminary data.</text>
</comment>
<dbReference type="GO" id="GO:0005829">
    <property type="term" value="C:cytosol"/>
    <property type="evidence" value="ECO:0007669"/>
    <property type="project" value="TreeGrafter"/>
</dbReference>
<proteinExistence type="inferred from homology"/>